<dbReference type="GO" id="GO:0031204">
    <property type="term" value="P:post-translational protein targeting to membrane, translocation"/>
    <property type="evidence" value="ECO:0007669"/>
    <property type="project" value="TreeGrafter"/>
</dbReference>
<feature type="transmembrane region" description="Helical" evidence="12">
    <location>
        <begin position="208"/>
        <end position="235"/>
    </location>
</feature>
<keyword evidence="9" id="KW-0811">Translocation</keyword>
<keyword evidence="14" id="KW-1185">Reference proteome</keyword>
<feature type="transmembrane region" description="Helical" evidence="12">
    <location>
        <begin position="174"/>
        <end position="196"/>
    </location>
</feature>
<dbReference type="PANTHER" id="PTHR12443">
    <property type="entry name" value="TRANSLOCATION PROTEIN SEC62"/>
    <property type="match status" value="1"/>
</dbReference>
<evidence type="ECO:0000256" key="12">
    <source>
        <dbReference type="SAM" id="Phobius"/>
    </source>
</evidence>
<evidence type="ECO:0000313" key="13">
    <source>
        <dbReference type="EMBL" id="TRY67427.1"/>
    </source>
</evidence>
<dbReference type="Pfam" id="PF03839">
    <property type="entry name" value="Sec62"/>
    <property type="match status" value="1"/>
</dbReference>
<keyword evidence="8 12" id="KW-1133">Transmembrane helix</keyword>
<evidence type="ECO:0000256" key="11">
    <source>
        <dbReference type="SAM" id="MobiDB-lite"/>
    </source>
</evidence>
<dbReference type="STRING" id="6832.A0A553NPU0"/>
<feature type="region of interest" description="Disordered" evidence="11">
    <location>
        <begin position="105"/>
        <end position="142"/>
    </location>
</feature>
<dbReference type="EMBL" id="VCGU01000011">
    <property type="protein sequence ID" value="TRY67427.1"/>
    <property type="molecule type" value="Genomic_DNA"/>
</dbReference>
<keyword evidence="10 12" id="KW-0472">Membrane</keyword>
<dbReference type="InterPro" id="IPR004728">
    <property type="entry name" value="Sec62"/>
</dbReference>
<comment type="subcellular location">
    <subcellularLocation>
        <location evidence="1">Endoplasmic reticulum membrane</location>
        <topology evidence="1">Multi-pass membrane protein</topology>
    </subcellularLocation>
</comment>
<feature type="compositionally biased region" description="Acidic residues" evidence="11">
    <location>
        <begin position="277"/>
        <end position="291"/>
    </location>
</feature>
<evidence type="ECO:0000256" key="4">
    <source>
        <dbReference type="ARBA" id="ARBA00022448"/>
    </source>
</evidence>
<evidence type="ECO:0000256" key="3">
    <source>
        <dbReference type="ARBA" id="ARBA00021257"/>
    </source>
</evidence>
<dbReference type="PANTHER" id="PTHR12443:SF9">
    <property type="entry name" value="TRANSLOCATION PROTEIN SEC62"/>
    <property type="match status" value="1"/>
</dbReference>
<evidence type="ECO:0000256" key="10">
    <source>
        <dbReference type="ARBA" id="ARBA00023136"/>
    </source>
</evidence>
<dbReference type="Gene3D" id="1.10.10.10">
    <property type="entry name" value="Winged helix-like DNA-binding domain superfamily/Winged helix DNA-binding domain"/>
    <property type="match status" value="1"/>
</dbReference>
<evidence type="ECO:0000256" key="6">
    <source>
        <dbReference type="ARBA" id="ARBA00022824"/>
    </source>
</evidence>
<protein>
    <recommendedName>
        <fullName evidence="3">Translocation protein SEC62</fullName>
    </recommendedName>
</protein>
<feature type="region of interest" description="Disordered" evidence="11">
    <location>
        <begin position="1"/>
        <end position="26"/>
    </location>
</feature>
<feature type="compositionally biased region" description="Basic and acidic residues" evidence="11">
    <location>
        <begin position="292"/>
        <end position="301"/>
    </location>
</feature>
<dbReference type="GO" id="GO:0005789">
    <property type="term" value="C:endoplasmic reticulum membrane"/>
    <property type="evidence" value="ECO:0007669"/>
    <property type="project" value="UniProtKB-SubCell"/>
</dbReference>
<gene>
    <name evidence="13" type="ORF">TCAL_05358</name>
</gene>
<evidence type="ECO:0000256" key="5">
    <source>
        <dbReference type="ARBA" id="ARBA00022692"/>
    </source>
</evidence>
<name>A0A553NPU0_TIGCA</name>
<reference evidence="13 14" key="1">
    <citation type="journal article" date="2018" name="Nat. Ecol. Evol.">
        <title>Genomic signatures of mitonuclear coevolution across populations of Tigriopus californicus.</title>
        <authorList>
            <person name="Barreto F.S."/>
            <person name="Watson E.T."/>
            <person name="Lima T.G."/>
            <person name="Willett C.S."/>
            <person name="Edmands S."/>
            <person name="Li W."/>
            <person name="Burton R.S."/>
        </authorList>
    </citation>
    <scope>NUCLEOTIDE SEQUENCE [LARGE SCALE GENOMIC DNA]</scope>
    <source>
        <strain evidence="13 14">San Diego</strain>
    </source>
</reference>
<evidence type="ECO:0000256" key="1">
    <source>
        <dbReference type="ARBA" id="ARBA00004477"/>
    </source>
</evidence>
<sequence length="335" mass="38272">MSEKKVKRTAKRDNMSPDHPPSKLQKSIIHWVRRNVPTKKTKFLHSHVVEYFAGSKAIDALVHDSPWSKGKAKEGSEIVFDNRESAVEFMDEMLKHKMFHRAKKIPVQEKPKKKAGKGKDKEKEKEKEKDTGGETDKEAEKQKRKRKIRLDMHLEQVFLDTSDAFVWLYDPIPWYYWAGGTAIVLGIIAVCLFPLWPPIMRKGVHYLSIAAASFLVFIIALGVFKYIIFAVLFALSGGKLKFWIFPNLTEDVGFLESFMPPYDYTYSGSSKKKAKDSDDEESDDEEEEGEEGQDKPKKSESDESDESSSKKSSTGKDFEIVDKNDTDADGEEEND</sequence>
<evidence type="ECO:0000256" key="8">
    <source>
        <dbReference type="ARBA" id="ARBA00022989"/>
    </source>
</evidence>
<feature type="compositionally biased region" description="Basic residues" evidence="11">
    <location>
        <begin position="1"/>
        <end position="10"/>
    </location>
</feature>
<evidence type="ECO:0000256" key="2">
    <source>
        <dbReference type="ARBA" id="ARBA00010604"/>
    </source>
</evidence>
<evidence type="ECO:0000313" key="14">
    <source>
        <dbReference type="Proteomes" id="UP000318571"/>
    </source>
</evidence>
<feature type="region of interest" description="Disordered" evidence="11">
    <location>
        <begin position="266"/>
        <end position="335"/>
    </location>
</feature>
<accession>A0A553NPU0</accession>
<keyword evidence="5 12" id="KW-0812">Transmembrane</keyword>
<evidence type="ECO:0000256" key="7">
    <source>
        <dbReference type="ARBA" id="ARBA00022927"/>
    </source>
</evidence>
<organism evidence="13 14">
    <name type="scientific">Tigriopus californicus</name>
    <name type="common">Marine copepod</name>
    <dbReference type="NCBI Taxonomy" id="6832"/>
    <lineage>
        <taxon>Eukaryota</taxon>
        <taxon>Metazoa</taxon>
        <taxon>Ecdysozoa</taxon>
        <taxon>Arthropoda</taxon>
        <taxon>Crustacea</taxon>
        <taxon>Multicrustacea</taxon>
        <taxon>Hexanauplia</taxon>
        <taxon>Copepoda</taxon>
        <taxon>Harpacticoida</taxon>
        <taxon>Harpacticidae</taxon>
        <taxon>Tigriopus</taxon>
    </lineage>
</organism>
<keyword evidence="7" id="KW-0653">Protein transport</keyword>
<keyword evidence="6" id="KW-0256">Endoplasmic reticulum</keyword>
<proteinExistence type="inferred from homology"/>
<feature type="compositionally biased region" description="Basic and acidic residues" evidence="11">
    <location>
        <begin position="314"/>
        <end position="326"/>
    </location>
</feature>
<dbReference type="AlphaFoldDB" id="A0A553NPU0"/>
<evidence type="ECO:0000256" key="9">
    <source>
        <dbReference type="ARBA" id="ARBA00023010"/>
    </source>
</evidence>
<dbReference type="OMA" id="CLLESPW"/>
<comment type="caution">
    <text evidence="13">The sequence shown here is derived from an EMBL/GenBank/DDBJ whole genome shotgun (WGS) entry which is preliminary data.</text>
</comment>
<comment type="similarity">
    <text evidence="2">Belongs to the SEC62 family.</text>
</comment>
<dbReference type="Proteomes" id="UP000318571">
    <property type="component" value="Chromosome 4"/>
</dbReference>
<keyword evidence="4" id="KW-0813">Transport</keyword>
<dbReference type="OrthoDB" id="200187at2759"/>
<feature type="compositionally biased region" description="Basic and acidic residues" evidence="11">
    <location>
        <begin position="117"/>
        <end position="141"/>
    </location>
</feature>
<dbReference type="InterPro" id="IPR036388">
    <property type="entry name" value="WH-like_DNA-bd_sf"/>
</dbReference>